<dbReference type="EMBL" id="AZFH01000037">
    <property type="protein sequence ID" value="KRL81377.1"/>
    <property type="molecule type" value="Genomic_DNA"/>
</dbReference>
<dbReference type="Gene3D" id="3.30.420.10">
    <property type="entry name" value="Ribonuclease H-like superfamily/Ribonuclease H"/>
    <property type="match status" value="1"/>
</dbReference>
<evidence type="ECO:0000256" key="9">
    <source>
        <dbReference type="ARBA" id="ARBA00022932"/>
    </source>
</evidence>
<comment type="similarity">
    <text evidence="10 11">Belongs to the helicase family. DinG subfamily. Type 2 sub-subfamily.</text>
</comment>
<dbReference type="RefSeq" id="WP_025020587.1">
    <property type="nucleotide sequence ID" value="NZ_AZFH01000037.1"/>
</dbReference>
<keyword evidence="2" id="KW-0548">Nucleotidyltransferase</keyword>
<dbReference type="GO" id="GO:0004386">
    <property type="term" value="F:helicase activity"/>
    <property type="evidence" value="ECO:0007669"/>
    <property type="project" value="UniProtKB-KW"/>
</dbReference>
<dbReference type="SUPFAM" id="SSF52540">
    <property type="entry name" value="P-loop containing nucleoside triphosphate hydrolases"/>
    <property type="match status" value="1"/>
</dbReference>
<dbReference type="AlphaFoldDB" id="A0A0R1TJ67"/>
<comment type="caution">
    <text evidence="14">The sequence shown here is derived from an EMBL/GenBank/DDBJ whole genome shotgun (WGS) entry which is preliminary data.</text>
</comment>
<dbReference type="SMART" id="SM00491">
    <property type="entry name" value="HELICc2"/>
    <property type="match status" value="1"/>
</dbReference>
<keyword evidence="5 10" id="KW-0547">Nucleotide-binding</keyword>
<dbReference type="FunFam" id="3.30.420.10:FF:000045">
    <property type="entry name" value="3'-5' exonuclease DinG"/>
    <property type="match status" value="1"/>
</dbReference>
<dbReference type="InterPro" id="IPR036397">
    <property type="entry name" value="RNaseH_sf"/>
</dbReference>
<dbReference type="InterPro" id="IPR014001">
    <property type="entry name" value="Helicase_ATP-bd"/>
</dbReference>
<dbReference type="HAMAP" id="MF_02206">
    <property type="entry name" value="DinG_exonucl"/>
    <property type="match status" value="1"/>
</dbReference>
<dbReference type="STRING" id="1423740.FC36_GL001780"/>
<evidence type="ECO:0000259" key="13">
    <source>
        <dbReference type="PROSITE" id="PS51193"/>
    </source>
</evidence>
<feature type="domain" description="Helicase ATP-binding" evidence="13">
    <location>
        <begin position="243"/>
        <end position="513"/>
    </location>
</feature>
<evidence type="ECO:0000256" key="7">
    <source>
        <dbReference type="ARBA" id="ARBA00022839"/>
    </source>
</evidence>
<dbReference type="GO" id="GO:0005524">
    <property type="term" value="F:ATP binding"/>
    <property type="evidence" value="ECO:0007669"/>
    <property type="project" value="UniProtKB-UniRule"/>
</dbReference>
<evidence type="ECO:0000256" key="3">
    <source>
        <dbReference type="ARBA" id="ARBA00022705"/>
    </source>
</evidence>
<evidence type="ECO:0000313" key="14">
    <source>
        <dbReference type="EMBL" id="KRL81377.1"/>
    </source>
</evidence>
<dbReference type="PATRIC" id="fig|1423740.3.peg.1918"/>
<dbReference type="Proteomes" id="UP000051048">
    <property type="component" value="Unassembled WGS sequence"/>
</dbReference>
<feature type="binding site" evidence="10">
    <location>
        <begin position="280"/>
        <end position="287"/>
    </location>
    <ligand>
        <name>ATP</name>
        <dbReference type="ChEBI" id="CHEBI:30616"/>
    </ligand>
</feature>
<dbReference type="InterPro" id="IPR006555">
    <property type="entry name" value="ATP-dep_Helicase_C"/>
</dbReference>
<keyword evidence="1" id="KW-0808">Transferase</keyword>
<evidence type="ECO:0000256" key="5">
    <source>
        <dbReference type="ARBA" id="ARBA00022741"/>
    </source>
</evidence>
<name>A0A0R1TJ67_9LACO</name>
<gene>
    <name evidence="10 11" type="primary">dinG</name>
    <name evidence="14" type="ORF">FC36_GL001780</name>
</gene>
<dbReference type="InterPro" id="IPR006310">
    <property type="entry name" value="DinG"/>
</dbReference>
<protein>
    <recommendedName>
        <fullName evidence="10 11">3'-5' exonuclease DinG</fullName>
        <ecNumber evidence="10 11">3.1.-.-</ecNumber>
    </recommendedName>
</protein>
<evidence type="ECO:0000313" key="15">
    <source>
        <dbReference type="Proteomes" id="UP000051048"/>
    </source>
</evidence>
<keyword evidence="14" id="KW-0347">Helicase</keyword>
<dbReference type="GO" id="GO:0008408">
    <property type="term" value="F:3'-5' exonuclease activity"/>
    <property type="evidence" value="ECO:0007669"/>
    <property type="project" value="UniProtKB-UniRule"/>
</dbReference>
<dbReference type="NCBIfam" id="TIGR01407">
    <property type="entry name" value="dinG_rel"/>
    <property type="match status" value="1"/>
</dbReference>
<dbReference type="EC" id="3.1.-.-" evidence="10 11"/>
<dbReference type="NCBIfam" id="TIGR00573">
    <property type="entry name" value="dnaq"/>
    <property type="match status" value="1"/>
</dbReference>
<dbReference type="GO" id="GO:0003677">
    <property type="term" value="F:DNA binding"/>
    <property type="evidence" value="ECO:0007669"/>
    <property type="project" value="InterPro"/>
</dbReference>
<dbReference type="GO" id="GO:0003887">
    <property type="term" value="F:DNA-directed DNA polymerase activity"/>
    <property type="evidence" value="ECO:0007669"/>
    <property type="project" value="UniProtKB-KW"/>
</dbReference>
<evidence type="ECO:0000256" key="1">
    <source>
        <dbReference type="ARBA" id="ARBA00022679"/>
    </source>
</evidence>
<reference evidence="14 15" key="1">
    <citation type="journal article" date="2015" name="Genome Announc.">
        <title>Expanding the biotechnology potential of lactobacilli through comparative genomics of 213 strains and associated genera.</title>
        <authorList>
            <person name="Sun Z."/>
            <person name="Harris H.M."/>
            <person name="McCann A."/>
            <person name="Guo C."/>
            <person name="Argimon S."/>
            <person name="Zhang W."/>
            <person name="Yang X."/>
            <person name="Jeffery I.B."/>
            <person name="Cooney J.C."/>
            <person name="Kagawa T.F."/>
            <person name="Liu W."/>
            <person name="Song Y."/>
            <person name="Salvetti E."/>
            <person name="Wrobel A."/>
            <person name="Rasinkangas P."/>
            <person name="Parkhill J."/>
            <person name="Rea M.C."/>
            <person name="O'Sullivan O."/>
            <person name="Ritari J."/>
            <person name="Douillard F.P."/>
            <person name="Paul Ross R."/>
            <person name="Yang R."/>
            <person name="Briner A.E."/>
            <person name="Felis G.E."/>
            <person name="de Vos W.M."/>
            <person name="Barrangou R."/>
            <person name="Klaenhammer T.R."/>
            <person name="Caufield P.W."/>
            <person name="Cui Y."/>
            <person name="Zhang H."/>
            <person name="O'Toole P.W."/>
        </authorList>
    </citation>
    <scope>NUCLEOTIDE SEQUENCE [LARGE SCALE GENOMIC DNA]</scope>
    <source>
        <strain evidence="14 15">DSM 15833</strain>
    </source>
</reference>
<evidence type="ECO:0000256" key="2">
    <source>
        <dbReference type="ARBA" id="ARBA00022695"/>
    </source>
</evidence>
<dbReference type="CDD" id="cd06127">
    <property type="entry name" value="DEDDh"/>
    <property type="match status" value="1"/>
</dbReference>
<comment type="function">
    <text evidence="10 11">3'-5' exonuclease.</text>
</comment>
<dbReference type="PROSITE" id="PS51192">
    <property type="entry name" value="HELICASE_ATP_BIND_1"/>
    <property type="match status" value="1"/>
</dbReference>
<accession>A0A0R1TJ67</accession>
<keyword evidence="7 10" id="KW-0269">Exonuclease</keyword>
<dbReference type="SUPFAM" id="SSF53098">
    <property type="entry name" value="Ribonuclease H-like"/>
    <property type="match status" value="1"/>
</dbReference>
<dbReference type="InterPro" id="IPR006935">
    <property type="entry name" value="Helicase/UvrB_N"/>
</dbReference>
<keyword evidence="8 10" id="KW-0067">ATP-binding</keyword>
<organism evidence="14 15">
    <name type="scientific">Ligilactobacillus equi DSM 15833 = JCM 10991</name>
    <dbReference type="NCBI Taxonomy" id="1423740"/>
    <lineage>
        <taxon>Bacteria</taxon>
        <taxon>Bacillati</taxon>
        <taxon>Bacillota</taxon>
        <taxon>Bacilli</taxon>
        <taxon>Lactobacillales</taxon>
        <taxon>Lactobacillaceae</taxon>
        <taxon>Ligilactobacillus</taxon>
    </lineage>
</organism>
<dbReference type="SMART" id="SM00487">
    <property type="entry name" value="DEXDc"/>
    <property type="match status" value="1"/>
</dbReference>
<dbReference type="InterPro" id="IPR014013">
    <property type="entry name" value="Helic_SF1/SF2_ATP-bd_DinG/Rad3"/>
</dbReference>
<dbReference type="Pfam" id="PF04851">
    <property type="entry name" value="ResIII"/>
    <property type="match status" value="1"/>
</dbReference>
<feature type="short sequence motif" description="DEAH box" evidence="10">
    <location>
        <begin position="450"/>
        <end position="453"/>
    </location>
</feature>
<dbReference type="SMART" id="SM00479">
    <property type="entry name" value="EXOIII"/>
    <property type="match status" value="1"/>
</dbReference>
<dbReference type="Pfam" id="PF13307">
    <property type="entry name" value="Helicase_C_2"/>
    <property type="match status" value="1"/>
</dbReference>
<evidence type="ECO:0000256" key="8">
    <source>
        <dbReference type="ARBA" id="ARBA00022840"/>
    </source>
</evidence>
<dbReference type="PANTHER" id="PTHR30231">
    <property type="entry name" value="DNA POLYMERASE III SUBUNIT EPSILON"/>
    <property type="match status" value="1"/>
</dbReference>
<evidence type="ECO:0000256" key="11">
    <source>
        <dbReference type="RuleBase" id="RU364106"/>
    </source>
</evidence>
<dbReference type="GO" id="GO:0016818">
    <property type="term" value="F:hydrolase activity, acting on acid anhydrides, in phosphorus-containing anhydrides"/>
    <property type="evidence" value="ECO:0007669"/>
    <property type="project" value="InterPro"/>
</dbReference>
<dbReference type="Gene3D" id="3.40.50.300">
    <property type="entry name" value="P-loop containing nucleotide triphosphate hydrolases"/>
    <property type="match status" value="2"/>
</dbReference>
<evidence type="ECO:0000259" key="12">
    <source>
        <dbReference type="PROSITE" id="PS51192"/>
    </source>
</evidence>
<dbReference type="Pfam" id="PF00929">
    <property type="entry name" value="RNase_T"/>
    <property type="match status" value="1"/>
</dbReference>
<keyword evidence="4 10" id="KW-0540">Nuclease</keyword>
<keyword evidence="3" id="KW-0235">DNA replication</keyword>
<evidence type="ECO:0000256" key="6">
    <source>
        <dbReference type="ARBA" id="ARBA00022801"/>
    </source>
</evidence>
<keyword evidence="9" id="KW-0239">DNA-directed DNA polymerase</keyword>
<sequence length="932" mass="106094">MVNNQTTYAVVDLETTGTSLDGQNRIIQFSCVLMQAGEVVNTFDTLVNPLCPVSEEVQNLTGIKQADLKQAPTFEEVAGSIYAFLQETVFVAHNIQFDYRFLNYELERVGYPSLDLPGLDTVQLAQIVYPKFISYRLEDLSRTLKLAHQPHRADSDALVTAQILTKILQKVATLPQATLKQLAFLGQSLVYETGRVFQIAARQKQSESLANEWVLVQDIVIRRPQSQTATSQGATYPQSDQEKVAFFKNKLTLRKKQGAMMDDLQTFFKQKKSREMLLQAPTGSGKTVAYLLPASFQALAGKKVVLATSTMTLAKQLGEEYQTKVAPLFDIPPQLVESKAKSHFLSLKDFWSSLKIPQNEHVRLLQMKILVWLLETQTGDLDELHLNQEPYLDSMAASDYLKNDDIFYPYDFWQRQTTRIKQAQMVVTTHANLVSHAAELSSGQAVLVVDEAHHLVQAAIKSNQEVLDFDAIKILSDKIAVKMQSHVSVSFYDLINQLLLSKQQFSELLRALRVIDHEIIAIRTLFMAYLMPKKHQKFGITEVRVENSKLRGLIKANIADFQRIYKAQAEFSRLNQSLKTRMLAAQNLGGLSQSHADLLQDYFHLVSQLEQAMILYQKLVLEKVEQLQNPEIFWLSFVYGQENAHLRLHFGLLSGRDYLQKQVYRHFNKVAFVGAGIFTRATKAYVLDQLDLNPGLQEQSYEEAFDYRNQAQAFLVNDGPDFTRIEESQYVEYQAQMLAQILRDTKRQTLVLFNSLNSIAQVYEKLAHMGLTKERVIYAQGVTGGPKKLAKRFRLDQDKKAVLLGTGTFFEGINLPNEQLELLIIARLPFQVPDSFINTVRYQRVQMQGKNPFSQISLPEAILRFQQGFGRLVRSEDDWGALVVLDSRVVTKGYGQQFRHALPSALLQKEFTSQKISQAVKEFFENHHSHTK</sequence>
<dbReference type="InterPro" id="IPR027417">
    <property type="entry name" value="P-loop_NTPase"/>
</dbReference>
<dbReference type="GO" id="GO:0045004">
    <property type="term" value="P:DNA replication proofreading"/>
    <property type="evidence" value="ECO:0007669"/>
    <property type="project" value="TreeGrafter"/>
</dbReference>
<dbReference type="PROSITE" id="PS51193">
    <property type="entry name" value="HELICASE_ATP_BIND_2"/>
    <property type="match status" value="1"/>
</dbReference>
<dbReference type="OrthoDB" id="9803913at2"/>
<evidence type="ECO:0000256" key="4">
    <source>
        <dbReference type="ARBA" id="ARBA00022722"/>
    </source>
</evidence>
<feature type="domain" description="Helicase ATP-binding" evidence="12">
    <location>
        <begin position="267"/>
        <end position="522"/>
    </location>
</feature>
<dbReference type="GO" id="GO:0005829">
    <property type="term" value="C:cytosol"/>
    <property type="evidence" value="ECO:0007669"/>
    <property type="project" value="TreeGrafter"/>
</dbReference>
<evidence type="ECO:0000256" key="10">
    <source>
        <dbReference type="HAMAP-Rule" id="MF_02206"/>
    </source>
</evidence>
<keyword evidence="6 10" id="KW-0378">Hydrolase</keyword>
<dbReference type="InterPro" id="IPR006054">
    <property type="entry name" value="DnaQ"/>
</dbReference>
<proteinExistence type="inferred from homology"/>
<dbReference type="InterPro" id="IPR012337">
    <property type="entry name" value="RNaseH-like_sf"/>
</dbReference>
<dbReference type="PANTHER" id="PTHR30231:SF41">
    <property type="entry name" value="DNA POLYMERASE III SUBUNIT EPSILON"/>
    <property type="match status" value="1"/>
</dbReference>
<dbReference type="InterPro" id="IPR013520">
    <property type="entry name" value="Ribonucl_H"/>
</dbReference>